<dbReference type="Proteomes" id="UP001279660">
    <property type="component" value="Unassembled WGS sequence"/>
</dbReference>
<keyword evidence="1" id="KW-0472">Membrane</keyword>
<gene>
    <name evidence="2" type="ORF">SIL82_03660</name>
</gene>
<name>A0ABU4PGL2_9SPHN</name>
<dbReference type="InterPro" id="IPR003425">
    <property type="entry name" value="CCB3/YggT"/>
</dbReference>
<comment type="caution">
    <text evidence="2">The sequence shown here is derived from an EMBL/GenBank/DDBJ whole genome shotgun (WGS) entry which is preliminary data.</text>
</comment>
<accession>A0ABU4PGL2</accession>
<evidence type="ECO:0000313" key="3">
    <source>
        <dbReference type="Proteomes" id="UP001279660"/>
    </source>
</evidence>
<keyword evidence="1" id="KW-1133">Transmembrane helix</keyword>
<dbReference type="Pfam" id="PF02325">
    <property type="entry name" value="CCB3_YggT"/>
    <property type="match status" value="1"/>
</dbReference>
<keyword evidence="1" id="KW-0812">Transmembrane</keyword>
<sequence>MHTIIQLLQVLIDAVTLIVLVQVILSLLVSFNVINTYNEFVRAIYTGLNRGTDPLYRPLRRVLPDFGALDLAPFAVLLILRLISIVLVNLDAHLLLGAPL</sequence>
<keyword evidence="3" id="KW-1185">Reference proteome</keyword>
<dbReference type="RefSeq" id="WP_010405278.1">
    <property type="nucleotide sequence ID" value="NZ_JAWXXV010000001.1"/>
</dbReference>
<dbReference type="EMBL" id="JAWXXV010000001">
    <property type="protein sequence ID" value="MDX5983343.1"/>
    <property type="molecule type" value="Genomic_DNA"/>
</dbReference>
<organism evidence="2 3">
    <name type="scientific">Sphingomonas echinoides</name>
    <dbReference type="NCBI Taxonomy" id="59803"/>
    <lineage>
        <taxon>Bacteria</taxon>
        <taxon>Pseudomonadati</taxon>
        <taxon>Pseudomonadota</taxon>
        <taxon>Alphaproteobacteria</taxon>
        <taxon>Sphingomonadales</taxon>
        <taxon>Sphingomonadaceae</taxon>
        <taxon>Sphingomonas</taxon>
    </lineage>
</organism>
<proteinExistence type="predicted"/>
<feature type="transmembrane region" description="Helical" evidence="1">
    <location>
        <begin position="71"/>
        <end position="90"/>
    </location>
</feature>
<evidence type="ECO:0000313" key="2">
    <source>
        <dbReference type="EMBL" id="MDX5983343.1"/>
    </source>
</evidence>
<evidence type="ECO:0000256" key="1">
    <source>
        <dbReference type="SAM" id="Phobius"/>
    </source>
</evidence>
<reference evidence="2 3" key="1">
    <citation type="submission" date="2023-11" db="EMBL/GenBank/DDBJ databases">
        <title>MicrobeMod: A computational toolkit for identifying prokaryotic methylation and restriction-modification with nanopore sequencing.</title>
        <authorList>
            <person name="Crits-Christoph A."/>
            <person name="Kang S.C."/>
            <person name="Lee H."/>
            <person name="Ostrov N."/>
        </authorList>
    </citation>
    <scope>NUCLEOTIDE SEQUENCE [LARGE SCALE GENOMIC DNA]</scope>
    <source>
        <strain evidence="2 3">ATCC 14820</strain>
    </source>
</reference>
<protein>
    <submittedName>
        <fullName evidence="2">YggT family protein</fullName>
    </submittedName>
</protein>
<feature type="transmembrane region" description="Helical" evidence="1">
    <location>
        <begin position="7"/>
        <end position="31"/>
    </location>
</feature>